<dbReference type="NCBIfam" id="NF006769">
    <property type="entry name" value="PRK09290.1-3"/>
    <property type="match status" value="1"/>
</dbReference>
<evidence type="ECO:0000259" key="4">
    <source>
        <dbReference type="Pfam" id="PF07687"/>
    </source>
</evidence>
<evidence type="ECO:0000256" key="1">
    <source>
        <dbReference type="ARBA" id="ARBA00006153"/>
    </source>
</evidence>
<dbReference type="NCBIfam" id="NF006771">
    <property type="entry name" value="PRK09290.1-5"/>
    <property type="match status" value="1"/>
</dbReference>
<dbReference type="InterPro" id="IPR002933">
    <property type="entry name" value="Peptidase_M20"/>
</dbReference>
<dbReference type="PANTHER" id="PTHR32494">
    <property type="entry name" value="ALLANTOATE DEIMINASE-RELATED"/>
    <property type="match status" value="1"/>
</dbReference>
<organism evidence="5">
    <name type="scientific">Pseudomonas sp. BS</name>
    <dbReference type="NCBI Taxonomy" id="170180"/>
    <lineage>
        <taxon>Bacteria</taxon>
        <taxon>Pseudomonadati</taxon>
        <taxon>Pseudomonadota</taxon>
        <taxon>Gammaproteobacteria</taxon>
        <taxon>Pseudomonadales</taxon>
        <taxon>Pseudomonadaceae</taxon>
        <taxon>Pseudomonas</taxon>
    </lineage>
</organism>
<feature type="domain" description="Peptidase M20 dimerisation" evidence="4">
    <location>
        <begin position="218"/>
        <end position="317"/>
    </location>
</feature>
<dbReference type="Gene3D" id="3.30.70.360">
    <property type="match status" value="1"/>
</dbReference>
<evidence type="ECO:0000256" key="2">
    <source>
        <dbReference type="ARBA" id="ARBA00022801"/>
    </source>
</evidence>
<keyword evidence="2 5" id="KW-0378">Hydrolase</keyword>
<evidence type="ECO:0000256" key="3">
    <source>
        <dbReference type="PIRSR" id="PIRSR001235-1"/>
    </source>
</evidence>
<feature type="binding site" evidence="3">
    <location>
        <position position="136"/>
    </location>
    <ligand>
        <name>Zn(2+)</name>
        <dbReference type="ChEBI" id="CHEBI:29105"/>
        <label>2</label>
    </ligand>
</feature>
<proteinExistence type="inferred from homology"/>
<dbReference type="Pfam" id="PF07687">
    <property type="entry name" value="M20_dimer"/>
    <property type="match status" value="1"/>
</dbReference>
<feature type="binding site" evidence="3">
    <location>
        <position position="384"/>
    </location>
    <ligand>
        <name>Zn(2+)</name>
        <dbReference type="ChEBI" id="CHEBI:29105"/>
        <label>2</label>
    </ligand>
</feature>
<name>Q8VUL6_9PSED</name>
<comment type="cofactor">
    <cofactor evidence="3">
        <name>Zn(2+)</name>
        <dbReference type="ChEBI" id="CHEBI:29105"/>
    </cofactor>
    <text evidence="3">Binds 2 Zn(2+) ions per subunit.</text>
</comment>
<dbReference type="AlphaFoldDB" id="Q8VUL6"/>
<dbReference type="InterPro" id="IPR036264">
    <property type="entry name" value="Bact_exopeptidase_dim_dom"/>
</dbReference>
<dbReference type="PIRSF" id="PIRSF001235">
    <property type="entry name" value="Amidase_carbamoylase"/>
    <property type="match status" value="1"/>
</dbReference>
<dbReference type="Pfam" id="PF01546">
    <property type="entry name" value="Peptidase_M20"/>
    <property type="match status" value="1"/>
</dbReference>
<feature type="binding site" evidence="3">
    <location>
        <position position="90"/>
    </location>
    <ligand>
        <name>Zn(2+)</name>
        <dbReference type="ChEBI" id="CHEBI:29105"/>
        <label>1</label>
    </ligand>
</feature>
<accession>Q8VUL6</accession>
<feature type="binding site" evidence="3">
    <location>
        <position position="101"/>
    </location>
    <ligand>
        <name>Zn(2+)</name>
        <dbReference type="ChEBI" id="CHEBI:29105"/>
        <label>1</label>
    </ligand>
</feature>
<dbReference type="Gene3D" id="3.40.630.10">
    <property type="entry name" value="Zn peptidases"/>
    <property type="match status" value="1"/>
</dbReference>
<dbReference type="InterPro" id="IPR011650">
    <property type="entry name" value="Peptidase_M20_dimer"/>
</dbReference>
<dbReference type="SUPFAM" id="SSF55031">
    <property type="entry name" value="Bacterial exopeptidase dimerisation domain"/>
    <property type="match status" value="1"/>
</dbReference>
<keyword evidence="3" id="KW-0479">Metal-binding</keyword>
<evidence type="ECO:0000313" key="6">
    <source>
        <dbReference type="EMBL" id="BAD15360.1"/>
    </source>
</evidence>
<dbReference type="NCBIfam" id="TIGR01879">
    <property type="entry name" value="hydantase"/>
    <property type="match status" value="1"/>
</dbReference>
<dbReference type="SUPFAM" id="SSF53187">
    <property type="entry name" value="Zn-dependent exopeptidases"/>
    <property type="match status" value="1"/>
</dbReference>
<evidence type="ECO:0000313" key="5">
    <source>
        <dbReference type="EMBL" id="BAB78482.1"/>
    </source>
</evidence>
<dbReference type="InterPro" id="IPR010158">
    <property type="entry name" value="Amidase_Cbmase"/>
</dbReference>
<comment type="similarity">
    <text evidence="1">Belongs to the peptidase M20 family.</text>
</comment>
<sequence>MSVIENTTRTPLIQPQRLWDDLMSSREVGALGETGMRRLALSEEDRQVRDWFVAQCRALGCSIEIDQIGNIFATYPGLDPNLAPIAMGSHLDTQPSGGRFDGILGVLAGIEVLRALHDASVRPAHPITVITWTNEEGSRFAPAMMGSGVYVGAHQWQTVAATCDKSGISVAQALDSIGYAGNREPGFMQFSAYVELHIEQGPVLEAEGIEIGVVEAVQGVCWLDIKVPGVSAHAGGRPMTMRDDALVAASKIVLAVEAVASAHLPGVGTVGFVNAAPNSRNVIPGTVTLEVDLRHPDDAELSALETELIAEIKRISPAAEVRRVWRKPPVIFDSRIVDAIADRTEALGYSARRMVSGAGHDAAHVAGIAPSAMIFIPSYNGLSHNVLEYSSPQQCAQGATVLLGAVLDLDNLLTADDRNS</sequence>
<dbReference type="EMBL" id="AB176845">
    <property type="protein sequence ID" value="BAD15360.1"/>
    <property type="molecule type" value="Genomic_DNA"/>
</dbReference>
<dbReference type="GO" id="GO:0016813">
    <property type="term" value="F:hydrolase activity, acting on carbon-nitrogen (but not peptide) bonds, in linear amidines"/>
    <property type="evidence" value="ECO:0007669"/>
    <property type="project" value="InterPro"/>
</dbReference>
<protein>
    <submittedName>
        <fullName evidence="5">N-carbamyl-L-cysteine amidohydrolase</fullName>
    </submittedName>
</protein>
<dbReference type="EMBL" id="AB070707">
    <property type="protein sequence ID" value="BAB78482.1"/>
    <property type="molecule type" value="Genomic_DNA"/>
</dbReference>
<reference evidence="5" key="1">
    <citation type="journal article" date="2002" name="Appl. Environ. Microbiol.">
        <title>Genes from Pseudomonas sp. strain BS involved in the conversion of L-2-amino-Delta(2)-thiazolin-4-carbonic acid to L-cysteine.</title>
        <authorList>
            <person name="Shiba T."/>
            <person name="Takeda K."/>
            <person name="Yajima M."/>
            <person name="Tadano M."/>
        </authorList>
    </citation>
    <scope>NUCLEOTIDE SEQUENCE</scope>
    <source>
        <strain evidence="5">BS</strain>
    </source>
</reference>
<feature type="binding site" evidence="3">
    <location>
        <position position="197"/>
    </location>
    <ligand>
        <name>Zn(2+)</name>
        <dbReference type="ChEBI" id="CHEBI:29105"/>
        <label>1</label>
    </ligand>
</feature>
<reference evidence="6" key="2">
    <citation type="submission" date="2004-04" db="EMBL/GenBank/DDBJ databases">
        <title>Pseudomonas sp. BS atcA, atcB, atcC, and atcR genes for L-cysteine biosynthetic pathway.</title>
        <authorList>
            <person name="Shiba T."/>
        </authorList>
    </citation>
    <scope>NUCLEOTIDE SEQUENCE</scope>
    <source>
        <strain evidence="6">BS</strain>
    </source>
</reference>
<reference evidence="6" key="3">
    <citation type="submission" date="2004-04" db="EMBL/GenBank/DDBJ databases">
        <authorList>
            <person name="Saito A."/>
        </authorList>
    </citation>
    <scope>NUCLEOTIDE SEQUENCE</scope>
    <source>
        <strain evidence="6">BS</strain>
    </source>
</reference>
<keyword evidence="3" id="KW-0862">Zinc</keyword>
<dbReference type="CDD" id="cd03884">
    <property type="entry name" value="M20_bAS"/>
    <property type="match status" value="1"/>
</dbReference>
<dbReference type="PANTHER" id="PTHR32494:SF5">
    <property type="entry name" value="ALLANTOATE AMIDOHYDROLASE"/>
    <property type="match status" value="1"/>
</dbReference>
<dbReference type="GO" id="GO:0046872">
    <property type="term" value="F:metal ion binding"/>
    <property type="evidence" value="ECO:0007669"/>
    <property type="project" value="UniProtKB-KW"/>
</dbReference>
<feature type="binding site" evidence="3">
    <location>
        <position position="101"/>
    </location>
    <ligand>
        <name>Zn(2+)</name>
        <dbReference type="ChEBI" id="CHEBI:29105"/>
        <label>2</label>
    </ligand>
</feature>
<gene>
    <name evidence="5" type="primary">atcC</name>
</gene>